<dbReference type="RefSeq" id="XP_023665734.1">
    <property type="nucleotide sequence ID" value="XM_023809966.2"/>
</dbReference>
<dbReference type="GeneID" id="111842888"/>
<dbReference type="Proteomes" id="UP000261540">
    <property type="component" value="Unplaced"/>
</dbReference>
<protein>
    <submittedName>
        <fullName evidence="5">Zgc:66484</fullName>
    </submittedName>
</protein>
<accession>A0A3B3SZA4</accession>
<dbReference type="AlphaFoldDB" id="A0A3B3SZA4"/>
<comment type="cofactor">
    <cofactor evidence="1">
        <name>FAD</name>
        <dbReference type="ChEBI" id="CHEBI:57692"/>
    </cofactor>
</comment>
<dbReference type="Gene3D" id="3.50.50.60">
    <property type="entry name" value="FAD/NAD(P)-binding domain"/>
    <property type="match status" value="1"/>
</dbReference>
<feature type="domain" description="Amine oxidase" evidence="4">
    <location>
        <begin position="35"/>
        <end position="507"/>
    </location>
</feature>
<dbReference type="InterPro" id="IPR002937">
    <property type="entry name" value="Amino_oxidase"/>
</dbReference>
<evidence type="ECO:0000256" key="1">
    <source>
        <dbReference type="ARBA" id="ARBA00001974"/>
    </source>
</evidence>
<evidence type="ECO:0000256" key="3">
    <source>
        <dbReference type="ARBA" id="ARBA00022827"/>
    </source>
</evidence>
<proteinExistence type="predicted"/>
<evidence type="ECO:0000259" key="4">
    <source>
        <dbReference type="Pfam" id="PF01593"/>
    </source>
</evidence>
<reference evidence="5" key="2">
    <citation type="submission" date="2025-09" db="UniProtKB">
        <authorList>
            <consortium name="Ensembl"/>
        </authorList>
    </citation>
    <scope>IDENTIFICATION</scope>
</reference>
<keyword evidence="6" id="KW-1185">Reference proteome</keyword>
<name>A0A3B3SZA4_9TELE</name>
<keyword evidence="2" id="KW-0285">Flavoprotein</keyword>
<sequence length="513" mass="56760">MTSVFIHVKLKSILSQCRLCNMSASARVIVIGAGLAGLAAAATLCKAGFQHVLILEATEKPGGRIDTTRPFGSDIIELGANWIHGRKGNPLYTLAREHGLLHEVAGASTMCLPNSVTPDDYFFREDGQRLHPSDVEQVCALFGRLTARAFNGELEGRYLSGSLGHYLDEAFAEVFPDLTQETREVFEWCKRSECTDEASSSLYEVSASQISHYVALEGGFFNTLGTSGYQALLDVLLKCFPQGALVCNKPVQHVRWTMDSAGQHGKESQPVKLVCEDGQEYEADHVIMTASLGFLQERAADMFEPALPNSKAGAIEKLGFGTVDKIFLKFDERFWPDDCAGIQLVWKHGPEEPRCQEGLTQEGDPFKTWYKKICGFDVVARHPTVLCGWITGQEAEHMETLGDEEVGDICVSLLRTFTSWPVPKPSRVLLSRWRCHPFVRGSYTYVPCGVDAVHEHQALAEPLPLNPVHAEVKPLQVLFAGEATHINFYTTTHGAYITGVREAQRLIDHYATQ</sequence>
<dbReference type="InterPro" id="IPR036188">
    <property type="entry name" value="FAD/NAD-bd_sf"/>
</dbReference>
<evidence type="ECO:0000256" key="2">
    <source>
        <dbReference type="ARBA" id="ARBA00022630"/>
    </source>
</evidence>
<dbReference type="GO" id="GO:0046592">
    <property type="term" value="F:polyamine oxidase activity"/>
    <property type="evidence" value="ECO:0007669"/>
    <property type="project" value="TreeGrafter"/>
</dbReference>
<evidence type="ECO:0000313" key="5">
    <source>
        <dbReference type="Ensembl" id="ENSPKIP00000035969.1"/>
    </source>
</evidence>
<dbReference type="Gene3D" id="3.90.660.10">
    <property type="match status" value="1"/>
</dbReference>
<keyword evidence="3" id="KW-0274">FAD</keyword>
<dbReference type="PANTHER" id="PTHR10742">
    <property type="entry name" value="FLAVIN MONOAMINE OXIDASE"/>
    <property type="match status" value="1"/>
</dbReference>
<dbReference type="SUPFAM" id="SSF51905">
    <property type="entry name" value="FAD/NAD(P)-binding domain"/>
    <property type="match status" value="1"/>
</dbReference>
<evidence type="ECO:0000313" key="6">
    <source>
        <dbReference type="Proteomes" id="UP000261540"/>
    </source>
</evidence>
<reference evidence="5" key="1">
    <citation type="submission" date="2025-08" db="UniProtKB">
        <authorList>
            <consortium name="Ensembl"/>
        </authorList>
    </citation>
    <scope>IDENTIFICATION</scope>
</reference>
<dbReference type="Ensembl" id="ENSPKIT00000016909.1">
    <property type="protein sequence ID" value="ENSPKIP00000035969.1"/>
    <property type="gene ID" value="ENSPKIG00000014723.1"/>
</dbReference>
<dbReference type="GeneTree" id="ENSGT00940000167133"/>
<dbReference type="SUPFAM" id="SSF54373">
    <property type="entry name" value="FAD-linked reductases, C-terminal domain"/>
    <property type="match status" value="1"/>
</dbReference>
<dbReference type="Pfam" id="PF01593">
    <property type="entry name" value="Amino_oxidase"/>
    <property type="match status" value="1"/>
</dbReference>
<dbReference type="STRING" id="1676925.ENSPKIP00000035969"/>
<dbReference type="InterPro" id="IPR050281">
    <property type="entry name" value="Flavin_monoamine_oxidase"/>
</dbReference>
<dbReference type="PANTHER" id="PTHR10742:SF377">
    <property type="entry name" value="SPERMINE OXIDASE-LIKE"/>
    <property type="match status" value="1"/>
</dbReference>
<organism evidence="5 6">
    <name type="scientific">Paramormyrops kingsleyae</name>
    <dbReference type="NCBI Taxonomy" id="1676925"/>
    <lineage>
        <taxon>Eukaryota</taxon>
        <taxon>Metazoa</taxon>
        <taxon>Chordata</taxon>
        <taxon>Craniata</taxon>
        <taxon>Vertebrata</taxon>
        <taxon>Euteleostomi</taxon>
        <taxon>Actinopterygii</taxon>
        <taxon>Neopterygii</taxon>
        <taxon>Teleostei</taxon>
        <taxon>Osteoglossocephala</taxon>
        <taxon>Osteoglossomorpha</taxon>
        <taxon>Osteoglossiformes</taxon>
        <taxon>Mormyridae</taxon>
        <taxon>Paramormyrops</taxon>
    </lineage>
</organism>